<evidence type="ECO:0000313" key="2">
    <source>
        <dbReference type="Proteomes" id="UP001165960"/>
    </source>
</evidence>
<accession>A0ACC2SNM3</accession>
<protein>
    <submittedName>
        <fullName evidence="1">Uncharacterized protein</fullName>
    </submittedName>
</protein>
<name>A0ACC2SNM3_9FUNG</name>
<proteinExistence type="predicted"/>
<keyword evidence="2" id="KW-1185">Reference proteome</keyword>
<dbReference type="EMBL" id="QTSX02004617">
    <property type="protein sequence ID" value="KAJ9063852.1"/>
    <property type="molecule type" value="Genomic_DNA"/>
</dbReference>
<organism evidence="1 2">
    <name type="scientific">Entomophthora muscae</name>
    <dbReference type="NCBI Taxonomy" id="34485"/>
    <lineage>
        <taxon>Eukaryota</taxon>
        <taxon>Fungi</taxon>
        <taxon>Fungi incertae sedis</taxon>
        <taxon>Zoopagomycota</taxon>
        <taxon>Entomophthoromycotina</taxon>
        <taxon>Entomophthoromycetes</taxon>
        <taxon>Entomophthorales</taxon>
        <taxon>Entomophthoraceae</taxon>
        <taxon>Entomophthora</taxon>
    </lineage>
</organism>
<evidence type="ECO:0000313" key="1">
    <source>
        <dbReference type="EMBL" id="KAJ9063852.1"/>
    </source>
</evidence>
<dbReference type="Proteomes" id="UP001165960">
    <property type="component" value="Unassembled WGS sequence"/>
</dbReference>
<sequence length="135" mass="14750">MCNGTQALVLDRSTSAVGSARSDGLFTPHFASQGLLGASIRSVLQTLEAFLCLADVNPWALRYSIHGHLLTGLHRPGDSFTKGDAGDGYPYPKKTRSGLRELTLSYWRAISTRESTRPEEPYLLRGYLPPVARDG</sequence>
<comment type="caution">
    <text evidence="1">The sequence shown here is derived from an EMBL/GenBank/DDBJ whole genome shotgun (WGS) entry which is preliminary data.</text>
</comment>
<reference evidence="1" key="1">
    <citation type="submission" date="2022-04" db="EMBL/GenBank/DDBJ databases">
        <title>Genome of the entomopathogenic fungus Entomophthora muscae.</title>
        <authorList>
            <person name="Elya C."/>
            <person name="Lovett B.R."/>
            <person name="Lee E."/>
            <person name="Macias A.M."/>
            <person name="Hajek A.E."/>
            <person name="De Bivort B.L."/>
            <person name="Kasson M.T."/>
            <person name="De Fine Licht H.H."/>
            <person name="Stajich J.E."/>
        </authorList>
    </citation>
    <scope>NUCLEOTIDE SEQUENCE</scope>
    <source>
        <strain evidence="1">Berkeley</strain>
    </source>
</reference>
<gene>
    <name evidence="1" type="ORF">DSO57_1036602</name>
</gene>